<feature type="domain" description="Rv3660c-like CheY-like N-terminal" evidence="2">
    <location>
        <begin position="92"/>
        <end position="191"/>
    </location>
</feature>
<evidence type="ECO:0000259" key="2">
    <source>
        <dbReference type="Pfam" id="PF26563"/>
    </source>
</evidence>
<organism evidence="3 4">
    <name type="scientific">Paeniglutamicibacter cryotolerans</name>
    <dbReference type="NCBI Taxonomy" id="670079"/>
    <lineage>
        <taxon>Bacteria</taxon>
        <taxon>Bacillati</taxon>
        <taxon>Actinomycetota</taxon>
        <taxon>Actinomycetes</taxon>
        <taxon>Micrococcales</taxon>
        <taxon>Micrococcaceae</taxon>
        <taxon>Paeniglutamicibacter</taxon>
    </lineage>
</organism>
<dbReference type="Gene3D" id="3.40.50.300">
    <property type="entry name" value="P-loop containing nucleotide triphosphate hydrolases"/>
    <property type="match status" value="1"/>
</dbReference>
<feature type="region of interest" description="Disordered" evidence="1">
    <location>
        <begin position="1"/>
        <end position="47"/>
    </location>
</feature>
<comment type="caution">
    <text evidence="3">The sequence shown here is derived from an EMBL/GenBank/DDBJ whole genome shotgun (WGS) entry which is preliminary data.</text>
</comment>
<evidence type="ECO:0000313" key="3">
    <source>
        <dbReference type="EMBL" id="MBB2994237.1"/>
    </source>
</evidence>
<dbReference type="SUPFAM" id="SSF52540">
    <property type="entry name" value="P-loop containing nucleoside triphosphate hydrolases"/>
    <property type="match status" value="1"/>
</dbReference>
<reference evidence="3 4" key="1">
    <citation type="submission" date="2020-08" db="EMBL/GenBank/DDBJ databases">
        <title>Sequencing the genomes of 1000 actinobacteria strains.</title>
        <authorList>
            <person name="Klenk H.-P."/>
        </authorList>
    </citation>
    <scope>NUCLEOTIDE SEQUENCE [LARGE SCALE GENOMIC DNA]</scope>
    <source>
        <strain evidence="3 4">DSM 22826</strain>
    </source>
</reference>
<dbReference type="AlphaFoldDB" id="A0A839QF20"/>
<sequence length="424" mass="43316">MSETRRFVASPGSLTRLRRAESRHQDHNVQEHARQEPERRPDRTRFPALAAATARLAEAPPVDAVPAVGPESAGPGESDAVRAFGCRAVLVSTDAVLIDAVALIAAAAGIELLVSGSPPGEREEPGTILLLGADQAGALRTAGRGPGTVVLVGHPGATDVMWRAAAAQPGARVAVLPAAGPWLGEYLGELGVRAGTGHVVVFAGTSGGVGTTTLAVLAAAARTLAGDRVLLVDGDALGAGLWPRLKPAVPDGIGWEEVRGSSGRLAPAQLAQILPLSQGTAVLTRTAAGLGRNDLALLPEVLAAARRIFDVVVLDGGRTADLDPGTLALCDVGIAVIGARQGAVPALLPGTGTPHWNAVVLGSLQPGSDPRKLATACGLPLLAYLRRRRDIERAAAEGRLMSVLAHRRLAASLRPLAVHGSAGR</sequence>
<accession>A0A839QF20</accession>
<gene>
    <name evidence="3" type="ORF">E9229_000428</name>
</gene>
<dbReference type="InterPro" id="IPR027417">
    <property type="entry name" value="P-loop_NTPase"/>
</dbReference>
<dbReference type="InterPro" id="IPR059050">
    <property type="entry name" value="Rv3660c_N"/>
</dbReference>
<dbReference type="EMBL" id="JACHVS010000001">
    <property type="protein sequence ID" value="MBB2994237.1"/>
    <property type="molecule type" value="Genomic_DNA"/>
</dbReference>
<evidence type="ECO:0000256" key="1">
    <source>
        <dbReference type="SAM" id="MobiDB-lite"/>
    </source>
</evidence>
<dbReference type="Pfam" id="PF26563">
    <property type="entry name" value="Rv3660c_N"/>
    <property type="match status" value="1"/>
</dbReference>
<feature type="compositionally biased region" description="Basic and acidic residues" evidence="1">
    <location>
        <begin position="18"/>
        <end position="45"/>
    </location>
</feature>
<name>A0A839QF20_9MICC</name>
<keyword evidence="4" id="KW-1185">Reference proteome</keyword>
<dbReference type="Proteomes" id="UP000523000">
    <property type="component" value="Unassembled WGS sequence"/>
</dbReference>
<proteinExistence type="predicted"/>
<evidence type="ECO:0000313" key="4">
    <source>
        <dbReference type="Proteomes" id="UP000523000"/>
    </source>
</evidence>
<protein>
    <submittedName>
        <fullName evidence="3">Mrp family chromosome partitioning ATPase</fullName>
    </submittedName>
</protein>